<feature type="region of interest" description="Disordered" evidence="1">
    <location>
        <begin position="1"/>
        <end position="40"/>
    </location>
</feature>
<accession>A0A843UWB9</accession>
<dbReference type="AlphaFoldDB" id="A0A843UWB9"/>
<feature type="compositionally biased region" description="Low complexity" evidence="1">
    <location>
        <begin position="206"/>
        <end position="216"/>
    </location>
</feature>
<sequence length="230" mass="26393">MRRYSPPYYSPPRRGYGGGRGRSPPRRGYGGYGGRREQSHRSLLVRNIPMNCSEPRGFAFVEYINPYDATEAQHHMNRRLLGGREITVVAAAETRKRPEQMRRRHSRSVSRSRSPYRPSNSRVRHGSRSYSPEPRRRDDRSVSPKGRQSRSTRSPRDYPHGSDDDRGRDSYSGGYADAEHDKTENGYSKKVEYDAGESRPQRRSPGRTSRSLSGSRSRSRSAHSSPRHSR</sequence>
<evidence type="ECO:0000256" key="1">
    <source>
        <dbReference type="SAM" id="MobiDB-lite"/>
    </source>
</evidence>
<dbReference type="Pfam" id="PF00076">
    <property type="entry name" value="RRM_1"/>
    <property type="match status" value="1"/>
</dbReference>
<evidence type="ECO:0000313" key="4">
    <source>
        <dbReference type="Proteomes" id="UP000652761"/>
    </source>
</evidence>
<feature type="compositionally biased region" description="Basic and acidic residues" evidence="1">
    <location>
        <begin position="133"/>
        <end position="142"/>
    </location>
</feature>
<protein>
    <recommendedName>
        <fullName evidence="2">RRM domain-containing protein</fullName>
    </recommendedName>
</protein>
<feature type="domain" description="RRM" evidence="2">
    <location>
        <begin position="53"/>
        <end position="87"/>
    </location>
</feature>
<feature type="compositionally biased region" description="Low complexity" evidence="1">
    <location>
        <begin position="1"/>
        <end position="14"/>
    </location>
</feature>
<comment type="caution">
    <text evidence="3">The sequence shown here is derived from an EMBL/GenBank/DDBJ whole genome shotgun (WGS) entry which is preliminary data.</text>
</comment>
<dbReference type="InterPro" id="IPR050441">
    <property type="entry name" value="RBM"/>
</dbReference>
<dbReference type="CDD" id="cd00590">
    <property type="entry name" value="RRM_SF"/>
    <property type="match status" value="1"/>
</dbReference>
<dbReference type="SUPFAM" id="SSF54928">
    <property type="entry name" value="RNA-binding domain, RBD"/>
    <property type="match status" value="1"/>
</dbReference>
<proteinExistence type="predicted"/>
<organism evidence="3 4">
    <name type="scientific">Colocasia esculenta</name>
    <name type="common">Wild taro</name>
    <name type="synonym">Arum esculentum</name>
    <dbReference type="NCBI Taxonomy" id="4460"/>
    <lineage>
        <taxon>Eukaryota</taxon>
        <taxon>Viridiplantae</taxon>
        <taxon>Streptophyta</taxon>
        <taxon>Embryophyta</taxon>
        <taxon>Tracheophyta</taxon>
        <taxon>Spermatophyta</taxon>
        <taxon>Magnoliopsida</taxon>
        <taxon>Liliopsida</taxon>
        <taxon>Araceae</taxon>
        <taxon>Aroideae</taxon>
        <taxon>Colocasieae</taxon>
        <taxon>Colocasia</taxon>
    </lineage>
</organism>
<dbReference type="OrthoDB" id="439808at2759"/>
<dbReference type="PANTHER" id="PTHR48034">
    <property type="entry name" value="TRANSFORMER-2 SEX-DETERMINING PROTEIN-RELATED"/>
    <property type="match status" value="1"/>
</dbReference>
<feature type="region of interest" description="Disordered" evidence="1">
    <location>
        <begin position="91"/>
        <end position="230"/>
    </location>
</feature>
<dbReference type="EMBL" id="NMUH01000860">
    <property type="protein sequence ID" value="MQL85950.1"/>
    <property type="molecule type" value="Genomic_DNA"/>
</dbReference>
<name>A0A843UWB9_COLES</name>
<feature type="compositionally biased region" description="Basic and acidic residues" evidence="1">
    <location>
        <begin position="177"/>
        <end position="200"/>
    </location>
</feature>
<dbReference type="Proteomes" id="UP000652761">
    <property type="component" value="Unassembled WGS sequence"/>
</dbReference>
<feature type="compositionally biased region" description="Low complexity" evidence="1">
    <location>
        <begin position="111"/>
        <end position="121"/>
    </location>
</feature>
<feature type="compositionally biased region" description="Basic and acidic residues" evidence="1">
    <location>
        <begin position="154"/>
        <end position="169"/>
    </location>
</feature>
<reference evidence="3" key="1">
    <citation type="submission" date="2017-07" db="EMBL/GenBank/DDBJ databases">
        <title>Taro Niue Genome Assembly and Annotation.</title>
        <authorList>
            <person name="Atibalentja N."/>
            <person name="Keating K."/>
            <person name="Fields C.J."/>
        </authorList>
    </citation>
    <scope>NUCLEOTIDE SEQUENCE</scope>
    <source>
        <strain evidence="3">Niue_2</strain>
        <tissue evidence="3">Leaf</tissue>
    </source>
</reference>
<keyword evidence="4" id="KW-1185">Reference proteome</keyword>
<dbReference type="Gene3D" id="3.30.70.330">
    <property type="match status" value="1"/>
</dbReference>
<feature type="compositionally biased region" description="Basic residues" evidence="1">
    <location>
        <begin position="217"/>
        <end position="230"/>
    </location>
</feature>
<dbReference type="InterPro" id="IPR012677">
    <property type="entry name" value="Nucleotide-bd_a/b_plait_sf"/>
</dbReference>
<dbReference type="InterPro" id="IPR000504">
    <property type="entry name" value="RRM_dom"/>
</dbReference>
<dbReference type="InterPro" id="IPR035979">
    <property type="entry name" value="RBD_domain_sf"/>
</dbReference>
<evidence type="ECO:0000313" key="3">
    <source>
        <dbReference type="EMBL" id="MQL85950.1"/>
    </source>
</evidence>
<dbReference type="GO" id="GO:0003723">
    <property type="term" value="F:RNA binding"/>
    <property type="evidence" value="ECO:0007669"/>
    <property type="project" value="InterPro"/>
</dbReference>
<gene>
    <name evidence="3" type="ORF">Taro_018462</name>
</gene>
<evidence type="ECO:0000259" key="2">
    <source>
        <dbReference type="Pfam" id="PF00076"/>
    </source>
</evidence>